<evidence type="ECO:0000256" key="11">
    <source>
        <dbReference type="ARBA" id="ARBA00022949"/>
    </source>
</evidence>
<dbReference type="GO" id="GO:0005509">
    <property type="term" value="F:calcium ion binding"/>
    <property type="evidence" value="ECO:0007669"/>
    <property type="project" value="UniProtKB-UniRule"/>
</dbReference>
<keyword evidence="7 16" id="KW-0732">Signal</keyword>
<evidence type="ECO:0000256" key="1">
    <source>
        <dbReference type="ARBA" id="ARBA00004167"/>
    </source>
</evidence>
<evidence type="ECO:0000256" key="14">
    <source>
        <dbReference type="ARBA" id="ARBA00023180"/>
    </source>
</evidence>
<keyword evidence="14" id="KW-0325">Glycoprotein</keyword>
<keyword evidence="4" id="KW-1003">Cell membrane</keyword>
<dbReference type="GO" id="GO:0005912">
    <property type="term" value="C:adherens junction"/>
    <property type="evidence" value="ECO:0007669"/>
    <property type="project" value="TreeGrafter"/>
</dbReference>
<dbReference type="GO" id="GO:0016477">
    <property type="term" value="P:cell migration"/>
    <property type="evidence" value="ECO:0007669"/>
    <property type="project" value="TreeGrafter"/>
</dbReference>
<feature type="domain" description="Cadherin" evidence="17">
    <location>
        <begin position="142"/>
        <end position="241"/>
    </location>
</feature>
<dbReference type="GO" id="GO:0016339">
    <property type="term" value="P:calcium-dependent cell-cell adhesion via plasma membrane cell adhesion molecules"/>
    <property type="evidence" value="ECO:0007669"/>
    <property type="project" value="TreeGrafter"/>
</dbReference>
<evidence type="ECO:0000256" key="8">
    <source>
        <dbReference type="ARBA" id="ARBA00022737"/>
    </source>
</evidence>
<evidence type="ECO:0000256" key="16">
    <source>
        <dbReference type="SAM" id="SignalP"/>
    </source>
</evidence>
<evidence type="ECO:0000256" key="5">
    <source>
        <dbReference type="ARBA" id="ARBA00022692"/>
    </source>
</evidence>
<dbReference type="PANTHER" id="PTHR24027">
    <property type="entry name" value="CADHERIN-23"/>
    <property type="match status" value="1"/>
</dbReference>
<dbReference type="GO" id="GO:0008013">
    <property type="term" value="F:beta-catenin binding"/>
    <property type="evidence" value="ECO:0007669"/>
    <property type="project" value="TreeGrafter"/>
</dbReference>
<comment type="subcellular location">
    <subcellularLocation>
        <location evidence="3">Cell junction</location>
        <location evidence="3">Desmosome</location>
    </subcellularLocation>
    <subcellularLocation>
        <location evidence="2">Cell membrane</location>
    </subcellularLocation>
    <subcellularLocation>
        <location evidence="1">Membrane</location>
        <topology evidence="1">Single-pass membrane protein</topology>
    </subcellularLocation>
</comment>
<evidence type="ECO:0000256" key="2">
    <source>
        <dbReference type="ARBA" id="ARBA00004236"/>
    </source>
</evidence>
<evidence type="ECO:0000313" key="19">
    <source>
        <dbReference type="Proteomes" id="UP000694523"/>
    </source>
</evidence>
<proteinExistence type="predicted"/>
<evidence type="ECO:0000256" key="3">
    <source>
        <dbReference type="ARBA" id="ARBA00004568"/>
    </source>
</evidence>
<dbReference type="GO" id="GO:0045296">
    <property type="term" value="F:cadherin binding"/>
    <property type="evidence" value="ECO:0007669"/>
    <property type="project" value="TreeGrafter"/>
</dbReference>
<keyword evidence="11" id="KW-0965">Cell junction</keyword>
<dbReference type="PRINTS" id="PR00205">
    <property type="entry name" value="CADHERIN"/>
</dbReference>
<dbReference type="GO" id="GO:0007043">
    <property type="term" value="P:cell-cell junction assembly"/>
    <property type="evidence" value="ECO:0007669"/>
    <property type="project" value="TreeGrafter"/>
</dbReference>
<dbReference type="GO" id="GO:0060027">
    <property type="term" value="P:convergent extension involved in gastrulation"/>
    <property type="evidence" value="ECO:0007669"/>
    <property type="project" value="UniProtKB-ARBA"/>
</dbReference>
<dbReference type="PANTHER" id="PTHR24027:SF422">
    <property type="entry name" value="CADHERIN DOMAIN-CONTAINING PROTEIN"/>
    <property type="match status" value="1"/>
</dbReference>
<dbReference type="AlphaFoldDB" id="A0A8C6V1S3"/>
<organism evidence="18 19">
    <name type="scientific">Neogobius melanostomus</name>
    <name type="common">round goby</name>
    <dbReference type="NCBI Taxonomy" id="47308"/>
    <lineage>
        <taxon>Eukaryota</taxon>
        <taxon>Metazoa</taxon>
        <taxon>Chordata</taxon>
        <taxon>Craniata</taxon>
        <taxon>Vertebrata</taxon>
        <taxon>Euteleostomi</taxon>
        <taxon>Actinopterygii</taxon>
        <taxon>Neopterygii</taxon>
        <taxon>Teleostei</taxon>
        <taxon>Neoteleostei</taxon>
        <taxon>Acanthomorphata</taxon>
        <taxon>Gobiaria</taxon>
        <taxon>Gobiiformes</taxon>
        <taxon>Gobioidei</taxon>
        <taxon>Gobiidae</taxon>
        <taxon>Benthophilinae</taxon>
        <taxon>Neogobiini</taxon>
        <taxon>Neogobius</taxon>
    </lineage>
</organism>
<dbReference type="InterPro" id="IPR002126">
    <property type="entry name" value="Cadherin-like_dom"/>
</dbReference>
<evidence type="ECO:0000256" key="15">
    <source>
        <dbReference type="PROSITE-ProRule" id="PRU00043"/>
    </source>
</evidence>
<dbReference type="InterPro" id="IPR039808">
    <property type="entry name" value="Cadherin"/>
</dbReference>
<keyword evidence="12" id="KW-1133">Transmembrane helix</keyword>
<evidence type="ECO:0000259" key="17">
    <source>
        <dbReference type="PROSITE" id="PS50268"/>
    </source>
</evidence>
<dbReference type="GO" id="GO:0007156">
    <property type="term" value="P:homophilic cell adhesion via plasma membrane adhesion molecules"/>
    <property type="evidence" value="ECO:0007669"/>
    <property type="project" value="InterPro"/>
</dbReference>
<dbReference type="CDD" id="cd11304">
    <property type="entry name" value="Cadherin_repeat"/>
    <property type="match status" value="2"/>
</dbReference>
<keyword evidence="6" id="KW-0479">Metal-binding</keyword>
<dbReference type="FunFam" id="2.60.40.60:FF:000068">
    <property type="entry name" value="Desmoglein 1"/>
    <property type="match status" value="1"/>
</dbReference>
<dbReference type="GO" id="GO:0030057">
    <property type="term" value="C:desmosome"/>
    <property type="evidence" value="ECO:0007669"/>
    <property type="project" value="UniProtKB-SubCell"/>
</dbReference>
<dbReference type="PROSITE" id="PS50268">
    <property type="entry name" value="CADHERIN_2"/>
    <property type="match status" value="2"/>
</dbReference>
<protein>
    <recommendedName>
        <fullName evidence="17">Cadherin domain-containing protein</fullName>
    </recommendedName>
</protein>
<keyword evidence="8" id="KW-0677">Repeat</keyword>
<evidence type="ECO:0000313" key="18">
    <source>
        <dbReference type="Ensembl" id="ENSNMLP00000042499.1"/>
    </source>
</evidence>
<dbReference type="Ensembl" id="ENSNMLT00000047210.1">
    <property type="protein sequence ID" value="ENSNMLP00000042499.1"/>
    <property type="gene ID" value="ENSNMLG00000025905.1"/>
</dbReference>
<evidence type="ECO:0000256" key="9">
    <source>
        <dbReference type="ARBA" id="ARBA00022837"/>
    </source>
</evidence>
<evidence type="ECO:0000256" key="4">
    <source>
        <dbReference type="ARBA" id="ARBA00022475"/>
    </source>
</evidence>
<dbReference type="Gene3D" id="2.60.40.60">
    <property type="entry name" value="Cadherins"/>
    <property type="match status" value="3"/>
</dbReference>
<feature type="chain" id="PRO_5034474942" description="Cadherin domain-containing protein" evidence="16">
    <location>
        <begin position="19"/>
        <end position="324"/>
    </location>
</feature>
<evidence type="ECO:0000256" key="13">
    <source>
        <dbReference type="ARBA" id="ARBA00023136"/>
    </source>
</evidence>
<reference evidence="18" key="2">
    <citation type="submission" date="2025-09" db="UniProtKB">
        <authorList>
            <consortium name="Ensembl"/>
        </authorList>
    </citation>
    <scope>IDENTIFICATION</scope>
</reference>
<dbReference type="GO" id="GO:0044331">
    <property type="term" value="P:cell-cell adhesion mediated by cadherin"/>
    <property type="evidence" value="ECO:0007669"/>
    <property type="project" value="TreeGrafter"/>
</dbReference>
<accession>A0A8C6V1S3</accession>
<dbReference type="InterPro" id="IPR020894">
    <property type="entry name" value="Cadherin_CS"/>
</dbReference>
<keyword evidence="13" id="KW-0472">Membrane</keyword>
<evidence type="ECO:0000256" key="10">
    <source>
        <dbReference type="ARBA" id="ARBA00022889"/>
    </source>
</evidence>
<dbReference type="SUPFAM" id="SSF49313">
    <property type="entry name" value="Cadherin-like"/>
    <property type="match status" value="3"/>
</dbReference>
<keyword evidence="19" id="KW-1185">Reference proteome</keyword>
<evidence type="ECO:0000256" key="6">
    <source>
        <dbReference type="ARBA" id="ARBA00022723"/>
    </source>
</evidence>
<dbReference type="GO" id="GO:0000902">
    <property type="term" value="P:cell morphogenesis"/>
    <property type="evidence" value="ECO:0007669"/>
    <property type="project" value="TreeGrafter"/>
</dbReference>
<dbReference type="GO" id="GO:0034332">
    <property type="term" value="P:adherens junction organization"/>
    <property type="evidence" value="ECO:0007669"/>
    <property type="project" value="TreeGrafter"/>
</dbReference>
<dbReference type="Proteomes" id="UP000694523">
    <property type="component" value="Unplaced"/>
</dbReference>
<keyword evidence="10" id="KW-0130">Cell adhesion</keyword>
<dbReference type="GO" id="GO:0016342">
    <property type="term" value="C:catenin complex"/>
    <property type="evidence" value="ECO:0007669"/>
    <property type="project" value="TreeGrafter"/>
</dbReference>
<feature type="signal peptide" evidence="16">
    <location>
        <begin position="1"/>
        <end position="18"/>
    </location>
</feature>
<sequence length="324" mass="36018">MARVSLLILNFLLCSAAAALVRHKREWIPPRKPLVENKDYKNEPVGKIYSDAEGLMGKKVLYYLEGKGASQYPFRVFVVDHDTGDIRLTRTLDREEISVYNLTGVARYTDGTLAEDNILLRYNVLDENDNPPVFGVIKPGAVDELSPPGTPVMTITATDADEGINAQIAYSIVSQTPADDMFYITSSGELRVKKPNLDREKVEKYIVVVKGQDMNGDPSGNSATTTVTINIGDVNDNPPTLEKPYYEGSIVENTYGVEVMRLKAQDLDLVNTPNWEADFEIVNGNEAGYFTIKNDPVTNEGIIMLVKVLLLADYPPEWIHVKTN</sequence>
<dbReference type="FunFam" id="2.60.40.60:FF:000019">
    <property type="entry name" value="Cadherin 2"/>
    <property type="match status" value="1"/>
</dbReference>
<name>A0A8C6V1S3_9GOBI</name>
<dbReference type="InterPro" id="IPR015919">
    <property type="entry name" value="Cadherin-like_sf"/>
</dbReference>
<dbReference type="FunFam" id="2.60.40.60:FF:000011">
    <property type="entry name" value="Cadherin 1"/>
    <property type="match status" value="1"/>
</dbReference>
<dbReference type="PROSITE" id="PS00232">
    <property type="entry name" value="CADHERIN_1"/>
    <property type="match status" value="1"/>
</dbReference>
<evidence type="ECO:0000256" key="12">
    <source>
        <dbReference type="ARBA" id="ARBA00022989"/>
    </source>
</evidence>
<reference evidence="18" key="1">
    <citation type="submission" date="2025-08" db="UniProtKB">
        <authorList>
            <consortium name="Ensembl"/>
        </authorList>
    </citation>
    <scope>IDENTIFICATION</scope>
</reference>
<dbReference type="Pfam" id="PF00028">
    <property type="entry name" value="Cadherin"/>
    <property type="match status" value="2"/>
</dbReference>
<dbReference type="SMART" id="SM00112">
    <property type="entry name" value="CA"/>
    <property type="match status" value="2"/>
</dbReference>
<feature type="domain" description="Cadherin" evidence="17">
    <location>
        <begin position="50"/>
        <end position="134"/>
    </location>
</feature>
<keyword evidence="9 15" id="KW-0106">Calcium</keyword>
<keyword evidence="5" id="KW-0812">Transmembrane</keyword>
<evidence type="ECO:0000256" key="7">
    <source>
        <dbReference type="ARBA" id="ARBA00022729"/>
    </source>
</evidence>